<feature type="region of interest" description="Disordered" evidence="1">
    <location>
        <begin position="101"/>
        <end position="121"/>
    </location>
</feature>
<gene>
    <name evidence="2" type="ORF">HPB52_022843</name>
</gene>
<evidence type="ECO:0000256" key="1">
    <source>
        <dbReference type="SAM" id="MobiDB-lite"/>
    </source>
</evidence>
<evidence type="ECO:0000313" key="2">
    <source>
        <dbReference type="EMBL" id="KAH7952413.1"/>
    </source>
</evidence>
<evidence type="ECO:0000313" key="3">
    <source>
        <dbReference type="Proteomes" id="UP000821837"/>
    </source>
</evidence>
<protein>
    <submittedName>
        <fullName evidence="2">Uncharacterized protein</fullName>
    </submittedName>
</protein>
<name>A0A9D4PSX4_RHISA</name>
<dbReference type="AlphaFoldDB" id="A0A9D4PSX4"/>
<sequence length="167" mass="18178">MEDKSTLLSYRTHKADIGMEPLYDNSGGSALLFEPRAGALRTLGYRRKFDTLAVVARAICRICGTPPGSRTTSPVLVHTPVHRASRRIRGLPPEAEADVTVRTTSSGMTSTSVQTTPSGTESTMVNRYTLESPQVPTPFHGTVLEDVEDCLVDFERVAALNATWLIT</sequence>
<accession>A0A9D4PSX4</accession>
<comment type="caution">
    <text evidence="2">The sequence shown here is derived from an EMBL/GenBank/DDBJ whole genome shotgun (WGS) entry which is preliminary data.</text>
</comment>
<keyword evidence="3" id="KW-1185">Reference proteome</keyword>
<reference evidence="2" key="1">
    <citation type="journal article" date="2020" name="Cell">
        <title>Large-Scale Comparative Analyses of Tick Genomes Elucidate Their Genetic Diversity and Vector Capacities.</title>
        <authorList>
            <consortium name="Tick Genome and Microbiome Consortium (TIGMIC)"/>
            <person name="Jia N."/>
            <person name="Wang J."/>
            <person name="Shi W."/>
            <person name="Du L."/>
            <person name="Sun Y."/>
            <person name="Zhan W."/>
            <person name="Jiang J.F."/>
            <person name="Wang Q."/>
            <person name="Zhang B."/>
            <person name="Ji P."/>
            <person name="Bell-Sakyi L."/>
            <person name="Cui X.M."/>
            <person name="Yuan T.T."/>
            <person name="Jiang B.G."/>
            <person name="Yang W.F."/>
            <person name="Lam T.T."/>
            <person name="Chang Q.C."/>
            <person name="Ding S.J."/>
            <person name="Wang X.J."/>
            <person name="Zhu J.G."/>
            <person name="Ruan X.D."/>
            <person name="Zhao L."/>
            <person name="Wei J.T."/>
            <person name="Ye R.Z."/>
            <person name="Que T.C."/>
            <person name="Du C.H."/>
            <person name="Zhou Y.H."/>
            <person name="Cheng J.X."/>
            <person name="Dai P.F."/>
            <person name="Guo W.B."/>
            <person name="Han X.H."/>
            <person name="Huang E.J."/>
            <person name="Li L.F."/>
            <person name="Wei W."/>
            <person name="Gao Y.C."/>
            <person name="Liu J.Z."/>
            <person name="Shao H.Z."/>
            <person name="Wang X."/>
            <person name="Wang C.C."/>
            <person name="Yang T.C."/>
            <person name="Huo Q.B."/>
            <person name="Li W."/>
            <person name="Chen H.Y."/>
            <person name="Chen S.E."/>
            <person name="Zhou L.G."/>
            <person name="Ni X.B."/>
            <person name="Tian J.H."/>
            <person name="Sheng Y."/>
            <person name="Liu T."/>
            <person name="Pan Y.S."/>
            <person name="Xia L.Y."/>
            <person name="Li J."/>
            <person name="Zhao F."/>
            <person name="Cao W.C."/>
        </authorList>
    </citation>
    <scope>NUCLEOTIDE SEQUENCE</scope>
    <source>
        <strain evidence="2">Rsan-2018</strain>
    </source>
</reference>
<dbReference type="Proteomes" id="UP000821837">
    <property type="component" value="Chromosome 5"/>
</dbReference>
<proteinExistence type="predicted"/>
<reference evidence="2" key="2">
    <citation type="submission" date="2021-09" db="EMBL/GenBank/DDBJ databases">
        <authorList>
            <person name="Jia N."/>
            <person name="Wang J."/>
            <person name="Shi W."/>
            <person name="Du L."/>
            <person name="Sun Y."/>
            <person name="Zhan W."/>
            <person name="Jiang J."/>
            <person name="Wang Q."/>
            <person name="Zhang B."/>
            <person name="Ji P."/>
            <person name="Sakyi L.B."/>
            <person name="Cui X."/>
            <person name="Yuan T."/>
            <person name="Jiang B."/>
            <person name="Yang W."/>
            <person name="Lam T.T.-Y."/>
            <person name="Chang Q."/>
            <person name="Ding S."/>
            <person name="Wang X."/>
            <person name="Zhu J."/>
            <person name="Ruan X."/>
            <person name="Zhao L."/>
            <person name="Wei J."/>
            <person name="Que T."/>
            <person name="Du C."/>
            <person name="Cheng J."/>
            <person name="Dai P."/>
            <person name="Han X."/>
            <person name="Huang E."/>
            <person name="Gao Y."/>
            <person name="Liu J."/>
            <person name="Shao H."/>
            <person name="Ye R."/>
            <person name="Li L."/>
            <person name="Wei W."/>
            <person name="Wang X."/>
            <person name="Wang C."/>
            <person name="Huo Q."/>
            <person name="Li W."/>
            <person name="Guo W."/>
            <person name="Chen H."/>
            <person name="Chen S."/>
            <person name="Zhou L."/>
            <person name="Zhou L."/>
            <person name="Ni X."/>
            <person name="Tian J."/>
            <person name="Zhou Y."/>
            <person name="Sheng Y."/>
            <person name="Liu T."/>
            <person name="Pan Y."/>
            <person name="Xia L."/>
            <person name="Li J."/>
            <person name="Zhao F."/>
            <person name="Cao W."/>
        </authorList>
    </citation>
    <scope>NUCLEOTIDE SEQUENCE</scope>
    <source>
        <strain evidence="2">Rsan-2018</strain>
        <tissue evidence="2">Larvae</tissue>
    </source>
</reference>
<dbReference type="EMBL" id="JABSTV010001251">
    <property type="protein sequence ID" value="KAH7952413.1"/>
    <property type="molecule type" value="Genomic_DNA"/>
</dbReference>
<organism evidence="2 3">
    <name type="scientific">Rhipicephalus sanguineus</name>
    <name type="common">Brown dog tick</name>
    <name type="synonym">Ixodes sanguineus</name>
    <dbReference type="NCBI Taxonomy" id="34632"/>
    <lineage>
        <taxon>Eukaryota</taxon>
        <taxon>Metazoa</taxon>
        <taxon>Ecdysozoa</taxon>
        <taxon>Arthropoda</taxon>
        <taxon>Chelicerata</taxon>
        <taxon>Arachnida</taxon>
        <taxon>Acari</taxon>
        <taxon>Parasitiformes</taxon>
        <taxon>Ixodida</taxon>
        <taxon>Ixodoidea</taxon>
        <taxon>Ixodidae</taxon>
        <taxon>Rhipicephalinae</taxon>
        <taxon>Rhipicephalus</taxon>
        <taxon>Rhipicephalus</taxon>
    </lineage>
</organism>